<dbReference type="AlphaFoldDB" id="A0A7U4J960"/>
<proteinExistence type="predicted"/>
<dbReference type="InterPro" id="IPR032465">
    <property type="entry name" value="ACMSD"/>
</dbReference>
<dbReference type="RefSeq" id="WP_044332789.1">
    <property type="nucleotide sequence ID" value="NZ_CP010836.1"/>
</dbReference>
<dbReference type="InterPro" id="IPR032466">
    <property type="entry name" value="Metal_Hydrolase"/>
</dbReference>
<dbReference type="InterPro" id="IPR006680">
    <property type="entry name" value="Amidohydro-rel"/>
</dbReference>
<dbReference type="KEGG" id="sphi:TS85_13300"/>
<dbReference type="PANTHER" id="PTHR21240">
    <property type="entry name" value="2-AMINO-3-CARBOXYLMUCONATE-6-SEMIALDEHYDE DECARBOXYLASE"/>
    <property type="match status" value="1"/>
</dbReference>
<evidence type="ECO:0000259" key="2">
    <source>
        <dbReference type="Pfam" id="PF04909"/>
    </source>
</evidence>
<dbReference type="GO" id="GO:0016787">
    <property type="term" value="F:hydrolase activity"/>
    <property type="evidence" value="ECO:0007669"/>
    <property type="project" value="InterPro"/>
</dbReference>
<evidence type="ECO:0000313" key="3">
    <source>
        <dbReference type="EMBL" id="AJP72541.1"/>
    </source>
</evidence>
<keyword evidence="4" id="KW-1185">Reference proteome</keyword>
<evidence type="ECO:0000256" key="1">
    <source>
        <dbReference type="ARBA" id="ARBA00023239"/>
    </source>
</evidence>
<dbReference type="Pfam" id="PF04909">
    <property type="entry name" value="Amidohydro_2"/>
    <property type="match status" value="1"/>
</dbReference>
<gene>
    <name evidence="3" type="ORF">TS85_13300</name>
</gene>
<organism evidence="3 4">
    <name type="scientific">Sphingomonas hengshuiensis</name>
    <dbReference type="NCBI Taxonomy" id="1609977"/>
    <lineage>
        <taxon>Bacteria</taxon>
        <taxon>Pseudomonadati</taxon>
        <taxon>Pseudomonadota</taxon>
        <taxon>Alphaproteobacteria</taxon>
        <taxon>Sphingomonadales</taxon>
        <taxon>Sphingomonadaceae</taxon>
        <taxon>Sphingomonas</taxon>
    </lineage>
</organism>
<evidence type="ECO:0000313" key="4">
    <source>
        <dbReference type="Proteomes" id="UP000032300"/>
    </source>
</evidence>
<dbReference type="Gene3D" id="3.20.20.140">
    <property type="entry name" value="Metal-dependent hydrolases"/>
    <property type="match status" value="1"/>
</dbReference>
<sequence length="268" mass="29083">MPPIDAHCHASPLWYEPVEVLLFQMDRGGVEKAVLTQLLGQFHNDYQQECVKRFPTRLASVGAVDPQALDAPQQVRKWAGRGMVGLRLRPDARSPAGDPFAIWRAAADAGLAISCAGPTALFLSEGFAELAAAFPHMPFILEHLGGWVRPDCDRSDASWQAILALARLANVSMKIAALGQLAPRPISQRLPEAPPILDDAEGARLIQALDAFGAARLLWGSDFPVVSSREGYGNALAWTRALFADRPPAEADAIFRGNAQRIFFGDRP</sequence>
<dbReference type="GO" id="GO:0016831">
    <property type="term" value="F:carboxy-lyase activity"/>
    <property type="evidence" value="ECO:0007669"/>
    <property type="project" value="InterPro"/>
</dbReference>
<dbReference type="EMBL" id="CP010836">
    <property type="protein sequence ID" value="AJP72541.1"/>
    <property type="molecule type" value="Genomic_DNA"/>
</dbReference>
<dbReference type="Proteomes" id="UP000032300">
    <property type="component" value="Chromosome"/>
</dbReference>
<reference evidence="3 4" key="1">
    <citation type="journal article" date="2015" name="Int. J. Syst. Evol. Microbiol.">
        <title>Sphingomonas hengshuiensis sp. nov., isolated from lake wetland.</title>
        <authorList>
            <person name="Wei S."/>
            <person name="Wang T."/>
            <person name="Liu H."/>
            <person name="Zhang C."/>
            <person name="Guo J."/>
            <person name="Wang Q."/>
            <person name="Liang K."/>
            <person name="Zhang Z."/>
        </authorList>
    </citation>
    <scope>NUCLEOTIDE SEQUENCE [LARGE SCALE GENOMIC DNA]</scope>
    <source>
        <strain evidence="3 4">WHSC-8</strain>
    </source>
</reference>
<name>A0A7U4J960_9SPHN</name>
<protein>
    <recommendedName>
        <fullName evidence="2">Amidohydrolase-related domain-containing protein</fullName>
    </recommendedName>
</protein>
<reference evidence="3 4" key="2">
    <citation type="submission" date="2015-02" db="EMBL/GenBank/DDBJ databases">
        <title>The complete genome of Sphingomonas hengshuiensis sp. WHSC-8 isolated from soil of Hengshui Lake.</title>
        <authorList>
            <person name="Wei S."/>
            <person name="Guo J."/>
            <person name="Su C."/>
            <person name="Wu R."/>
            <person name="Zhang Z."/>
            <person name="Liang K."/>
            <person name="Li H."/>
            <person name="Wang T."/>
            <person name="Liu H."/>
            <person name="Zhang C."/>
            <person name="Li Z."/>
            <person name="Wang Q."/>
            <person name="Meng J."/>
        </authorList>
    </citation>
    <scope>NUCLEOTIDE SEQUENCE [LARGE SCALE GENOMIC DNA]</scope>
    <source>
        <strain evidence="3 4">WHSC-8</strain>
    </source>
</reference>
<accession>A0A7U4J960</accession>
<feature type="domain" description="Amidohydrolase-related" evidence="2">
    <location>
        <begin position="17"/>
        <end position="264"/>
    </location>
</feature>
<dbReference type="SUPFAM" id="SSF51556">
    <property type="entry name" value="Metallo-dependent hydrolases"/>
    <property type="match status" value="1"/>
</dbReference>
<keyword evidence="1" id="KW-0456">Lyase</keyword>